<dbReference type="Proteomes" id="UP000030766">
    <property type="component" value="Unassembled WGS sequence"/>
</dbReference>
<reference evidence="1" key="1">
    <citation type="submission" date="2011-06" db="EMBL/GenBank/DDBJ databases">
        <title>The Genome Sequence of Fusarium oxysporum Fo47.</title>
        <authorList>
            <consortium name="The Broad Institute Genome Sequencing Platform"/>
            <person name="Ma L.-J."/>
            <person name="Gale L.R."/>
            <person name="Schwartz D.C."/>
            <person name="Zhou S."/>
            <person name="Corby-Kistler H."/>
            <person name="Young S.K."/>
            <person name="Zeng Q."/>
            <person name="Gargeya S."/>
            <person name="Fitzgerald M."/>
            <person name="Haas B."/>
            <person name="Abouelleil A."/>
            <person name="Alvarado L."/>
            <person name="Arachchi H.M."/>
            <person name="Berlin A."/>
            <person name="Brown A."/>
            <person name="Chapman S.B."/>
            <person name="Chen Z."/>
            <person name="Dunbar C."/>
            <person name="Freedman E."/>
            <person name="Gearin G."/>
            <person name="Gellesch M."/>
            <person name="Goldberg J."/>
            <person name="Griggs A."/>
            <person name="Gujja S."/>
            <person name="Heiman D."/>
            <person name="Howarth C."/>
            <person name="Larson L."/>
            <person name="Lui A."/>
            <person name="MacDonald P.J.P."/>
            <person name="Mehta T."/>
            <person name="Montmayeur A."/>
            <person name="Murphy C."/>
            <person name="Neiman D."/>
            <person name="Pearson M."/>
            <person name="Priest M."/>
            <person name="Roberts A."/>
            <person name="Saif S."/>
            <person name="Shea T."/>
            <person name="Shenoy N."/>
            <person name="Sisk P."/>
            <person name="Stolte C."/>
            <person name="Sykes S."/>
            <person name="Wortman J."/>
            <person name="Nusbaum C."/>
            <person name="Birren B."/>
        </authorList>
    </citation>
    <scope>NUCLEOTIDE SEQUENCE [LARGE SCALE GENOMIC DNA]</scope>
    <source>
        <strain evidence="1">Fo47</strain>
    </source>
</reference>
<dbReference type="AlphaFoldDB" id="W9KCK9"/>
<accession>W9KCK9</accession>
<dbReference type="HOGENOM" id="CLU_2589811_0_0_1"/>
<proteinExistence type="predicted"/>
<name>W9KCK9_FUSOX</name>
<reference evidence="1" key="2">
    <citation type="submission" date="2012-06" db="EMBL/GenBank/DDBJ databases">
        <title>Annotation of the Genome Sequence of Fusarium oxysporum Fo47.</title>
        <authorList>
            <consortium name="The Broad Institute Genomics Platform"/>
            <person name="Ma L.-J."/>
            <person name="Corby-Kistler H."/>
            <person name="Broz K."/>
            <person name="Gale L.R."/>
            <person name="Jonkers W."/>
            <person name="O'Donnell K."/>
            <person name="Ploetz R."/>
            <person name="Steinberg C."/>
            <person name="Schwartz D.C."/>
            <person name="VanEtten H."/>
            <person name="Zhou S."/>
            <person name="Young S.K."/>
            <person name="Zeng Q."/>
            <person name="Gargeya S."/>
            <person name="Fitzgerald M."/>
            <person name="Abouelleil A."/>
            <person name="Alvarado L."/>
            <person name="Chapman S.B."/>
            <person name="Gainer-Dewar J."/>
            <person name="Goldberg J."/>
            <person name="Griggs A."/>
            <person name="Gujja S."/>
            <person name="Hansen M."/>
            <person name="Howarth C."/>
            <person name="Imamovic A."/>
            <person name="Ireland A."/>
            <person name="Larimer J."/>
            <person name="McCowan C."/>
            <person name="Murphy C."/>
            <person name="Pearson M."/>
            <person name="Poon T.W."/>
            <person name="Priest M."/>
            <person name="Roberts A."/>
            <person name="Saif S."/>
            <person name="Shea T."/>
            <person name="Sykes S."/>
            <person name="Wortman J."/>
            <person name="Nusbaum C."/>
            <person name="Birren B."/>
        </authorList>
    </citation>
    <scope>NUCLEOTIDE SEQUENCE</scope>
    <source>
        <strain evidence="1">Fo47</strain>
    </source>
</reference>
<dbReference type="EMBL" id="JH717899">
    <property type="protein sequence ID" value="EWZ42122.1"/>
    <property type="molecule type" value="Genomic_DNA"/>
</dbReference>
<evidence type="ECO:0000313" key="1">
    <source>
        <dbReference type="EMBL" id="EWZ42122.1"/>
    </source>
</evidence>
<organism evidence="1">
    <name type="scientific">Fusarium oxysporum Fo47</name>
    <dbReference type="NCBI Taxonomy" id="660027"/>
    <lineage>
        <taxon>Eukaryota</taxon>
        <taxon>Fungi</taxon>
        <taxon>Dikarya</taxon>
        <taxon>Ascomycota</taxon>
        <taxon>Pezizomycotina</taxon>
        <taxon>Sordariomycetes</taxon>
        <taxon>Hypocreomycetidae</taxon>
        <taxon>Hypocreales</taxon>
        <taxon>Nectriaceae</taxon>
        <taxon>Fusarium</taxon>
        <taxon>Fusarium oxysporum species complex</taxon>
    </lineage>
</organism>
<dbReference type="VEuPathDB" id="FungiDB:FOZG_07159"/>
<sequence length="80" mass="8881">MVPQKVGFWGRWSPGRPWLVHAYCVQPYSDRHSAGIWLRSGLHAKDPPPCVARGCSNVPLKRKYRILNRATAGASVQGAL</sequence>
<protein>
    <submittedName>
        <fullName evidence="1">Uncharacterized protein</fullName>
    </submittedName>
</protein>
<gene>
    <name evidence="1" type="ORF">FOZG_07159</name>
</gene>